<evidence type="ECO:0000313" key="1">
    <source>
        <dbReference type="EMBL" id="PTW49408.1"/>
    </source>
</evidence>
<dbReference type="Proteomes" id="UP000244013">
    <property type="component" value="Unassembled WGS sequence"/>
</dbReference>
<protein>
    <submittedName>
        <fullName evidence="1">Uncharacterized protein</fullName>
    </submittedName>
</protein>
<name>A0A2T5UD42_9SPHN</name>
<dbReference type="EMBL" id="QAYE01000001">
    <property type="protein sequence ID" value="PTW49408.1"/>
    <property type="molecule type" value="Genomic_DNA"/>
</dbReference>
<dbReference type="AlphaFoldDB" id="A0A2T5UD42"/>
<organism evidence="1 2">
    <name type="scientific">Sphingomonas faeni</name>
    <dbReference type="NCBI Taxonomy" id="185950"/>
    <lineage>
        <taxon>Bacteria</taxon>
        <taxon>Pseudomonadati</taxon>
        <taxon>Pseudomonadota</taxon>
        <taxon>Alphaproteobacteria</taxon>
        <taxon>Sphingomonadales</taxon>
        <taxon>Sphingomonadaceae</taxon>
        <taxon>Sphingomonas</taxon>
    </lineage>
</organism>
<evidence type="ECO:0000313" key="2">
    <source>
        <dbReference type="Proteomes" id="UP000244013"/>
    </source>
</evidence>
<accession>A0A2T5UD42</accession>
<gene>
    <name evidence="1" type="ORF">C8J25_101917</name>
</gene>
<reference evidence="1 2" key="1">
    <citation type="submission" date="2018-04" db="EMBL/GenBank/DDBJ databases">
        <title>Genomic Encyclopedia of Type Strains, Phase III (KMG-III): the genomes of soil and plant-associated and newly described type strains.</title>
        <authorList>
            <person name="Whitman W."/>
        </authorList>
    </citation>
    <scope>NUCLEOTIDE SEQUENCE [LARGE SCALE GENOMIC DNA]</scope>
    <source>
        <strain evidence="1 2">MA-olki</strain>
    </source>
</reference>
<comment type="caution">
    <text evidence="1">The sequence shown here is derived from an EMBL/GenBank/DDBJ whole genome shotgun (WGS) entry which is preliminary data.</text>
</comment>
<sequence length="216" mass="24206">MRTFVRCSNISFMAALRCIRRLLWPFLLIGLAGCSYFAPPPRSPPSPDGQLITLENRPGPFCGRCDNVKIIASSDGRVWIEHGYWLGQYSDWTVERSLRRVHVTAFAQFRDNLSPFRPNGTLSLNDQPQCSELSTDFDGAEVRWLDATGNSRLALDFSCDPKVREAMANTIRAAPKLLGISGLKMPWGQWVASTPGNVRFPLRSDIPVRNGEPNPR</sequence>
<dbReference type="PROSITE" id="PS51257">
    <property type="entry name" value="PROKAR_LIPOPROTEIN"/>
    <property type="match status" value="1"/>
</dbReference>
<proteinExistence type="predicted"/>